<evidence type="ECO:0000313" key="2">
    <source>
        <dbReference type="Proteomes" id="UP001232148"/>
    </source>
</evidence>
<protein>
    <submittedName>
        <fullName evidence="1">Uncharacterized protein</fullName>
    </submittedName>
</protein>
<accession>A0AAD9HL84</accession>
<sequence>MHCWRRFRPFFHQKDKKISLLFGFFYSRQGGMNDFFFFSFRELGLLLLFLRKEIPPFQPLYHFFFSSFLASLRVKHRINTELDFCGLPVFFHMTLSWHLRKGWGARRVGGIGLASVWLAWSIGPRGLSTCQWAMLLD</sequence>
<dbReference type="EMBL" id="MU842846">
    <property type="protein sequence ID" value="KAK2030908.1"/>
    <property type="molecule type" value="Genomic_DNA"/>
</dbReference>
<keyword evidence="2" id="KW-1185">Reference proteome</keyword>
<name>A0AAD9HL84_9PEZI</name>
<organism evidence="1 2">
    <name type="scientific">Colletotrichum zoysiae</name>
    <dbReference type="NCBI Taxonomy" id="1216348"/>
    <lineage>
        <taxon>Eukaryota</taxon>
        <taxon>Fungi</taxon>
        <taxon>Dikarya</taxon>
        <taxon>Ascomycota</taxon>
        <taxon>Pezizomycotina</taxon>
        <taxon>Sordariomycetes</taxon>
        <taxon>Hypocreomycetidae</taxon>
        <taxon>Glomerellales</taxon>
        <taxon>Glomerellaceae</taxon>
        <taxon>Colletotrichum</taxon>
        <taxon>Colletotrichum graminicola species complex</taxon>
    </lineage>
</organism>
<evidence type="ECO:0000313" key="1">
    <source>
        <dbReference type="EMBL" id="KAK2030908.1"/>
    </source>
</evidence>
<dbReference type="AlphaFoldDB" id="A0AAD9HL84"/>
<reference evidence="1" key="1">
    <citation type="submission" date="2021-06" db="EMBL/GenBank/DDBJ databases">
        <title>Comparative genomics, transcriptomics and evolutionary studies reveal genomic signatures of adaptation to plant cell wall in hemibiotrophic fungi.</title>
        <authorList>
            <consortium name="DOE Joint Genome Institute"/>
            <person name="Baroncelli R."/>
            <person name="Diaz J.F."/>
            <person name="Benocci T."/>
            <person name="Peng M."/>
            <person name="Battaglia E."/>
            <person name="Haridas S."/>
            <person name="Andreopoulos W."/>
            <person name="Labutti K."/>
            <person name="Pangilinan J."/>
            <person name="Floch G.L."/>
            <person name="Makela M.R."/>
            <person name="Henrissat B."/>
            <person name="Grigoriev I.V."/>
            <person name="Crouch J.A."/>
            <person name="De Vries R.P."/>
            <person name="Sukno S.A."/>
            <person name="Thon M.R."/>
        </authorList>
    </citation>
    <scope>NUCLEOTIDE SEQUENCE</scope>
    <source>
        <strain evidence="1">MAFF235873</strain>
    </source>
</reference>
<proteinExistence type="predicted"/>
<comment type="caution">
    <text evidence="1">The sequence shown here is derived from an EMBL/GenBank/DDBJ whole genome shotgun (WGS) entry which is preliminary data.</text>
</comment>
<gene>
    <name evidence="1" type="ORF">LX32DRAFT_303061</name>
</gene>
<dbReference type="Proteomes" id="UP001232148">
    <property type="component" value="Unassembled WGS sequence"/>
</dbReference>